<feature type="domain" description="Erythromycin biosynthesis protein CIII-like C-terminal" evidence="2">
    <location>
        <begin position="416"/>
        <end position="494"/>
    </location>
</feature>
<dbReference type="Gene3D" id="3.40.50.2000">
    <property type="entry name" value="Glycogen Phosphorylase B"/>
    <property type="match status" value="2"/>
</dbReference>
<keyword evidence="1" id="KW-0808">Transferase</keyword>
<dbReference type="InterPro" id="IPR050426">
    <property type="entry name" value="Glycosyltransferase_28"/>
</dbReference>
<sequence length="577" mass="63861">MAAATTETWKKKRKVLICCFGSRGDVQPFAALARGLQDCQGGYQEVLGGEGLRFEVLGITNINDGESIFRSLGVKAVGVHFDIANFIREDPKMKKALETGSAVQFGTIMTKQFIRHFPKEFSQQWKVAKDFQPDLILATSLTWIQASAIGHALRVPVVHADLGPFSFLPISKSTQTEMHEPKCLHKISSFFMVAGMSMVLKTKNKEGDSLYRAMHRDLFSASSDLDSGGSTIAAAAAVIPDSEHLLGEDGAGQFVREWMNPLAPNLFAISDSVLPKSNFDDLPPKYAERSIWTGNWYVSKTIQEELARTGDPNFSNSNKEDDLQQIILDFIQRQRKSRSGNEKVLSSDPVYIGWGSMVAVSPEYMTRLAVQSLKLAGLSGIVLGGFAKLGIDLLSKDDDKDLYDYAKKHVLFLQSAPHEWLFPKCCVTLHHGGAGTTAAALRSGVPTIVTPCIADQYDNASLIEEAGCGFGFKKPLRKTSAKELANALTKCAGSDAGNGDFYNSIRFNCKRVAGALGKEDGTHNAIRVIEEFVITKLDSGKWKEEFEARLQQRSKNPWSFWYALYRMMFYRNPFIED</sequence>
<dbReference type="InterPro" id="IPR002213">
    <property type="entry name" value="UDP_glucos_trans"/>
</dbReference>
<evidence type="ECO:0000313" key="3">
    <source>
        <dbReference type="EMBL" id="CAE0729932.1"/>
    </source>
</evidence>
<dbReference type="SUPFAM" id="SSF53756">
    <property type="entry name" value="UDP-Glycosyltransferase/glycogen phosphorylase"/>
    <property type="match status" value="1"/>
</dbReference>
<dbReference type="InterPro" id="IPR010610">
    <property type="entry name" value="EryCIII-like_C"/>
</dbReference>
<name>A0A7S4AX91_9STRA</name>
<dbReference type="CDD" id="cd03784">
    <property type="entry name" value="GT1_Gtf-like"/>
    <property type="match status" value="1"/>
</dbReference>
<reference evidence="3" key="1">
    <citation type="submission" date="2021-01" db="EMBL/GenBank/DDBJ databases">
        <authorList>
            <person name="Corre E."/>
            <person name="Pelletier E."/>
            <person name="Niang G."/>
            <person name="Scheremetjew M."/>
            <person name="Finn R."/>
            <person name="Kale V."/>
            <person name="Holt S."/>
            <person name="Cochrane G."/>
            <person name="Meng A."/>
            <person name="Brown T."/>
            <person name="Cohen L."/>
        </authorList>
    </citation>
    <scope>NUCLEOTIDE SEQUENCE</scope>
    <source>
        <strain evidence="3">10249 10 AB</strain>
    </source>
</reference>
<dbReference type="PANTHER" id="PTHR48050:SF13">
    <property type="entry name" value="STEROL 3-BETA-GLUCOSYLTRANSFERASE UGT80A2"/>
    <property type="match status" value="1"/>
</dbReference>
<dbReference type="Pfam" id="PF06722">
    <property type="entry name" value="EryCIII-like_C"/>
    <property type="match status" value="1"/>
</dbReference>
<dbReference type="AlphaFoldDB" id="A0A7S4AX91"/>
<accession>A0A7S4AX91</accession>
<gene>
    <name evidence="3" type="ORF">PAUS00366_LOCUS22717</name>
</gene>
<evidence type="ECO:0000259" key="2">
    <source>
        <dbReference type="Pfam" id="PF06722"/>
    </source>
</evidence>
<evidence type="ECO:0000256" key="1">
    <source>
        <dbReference type="ARBA" id="ARBA00022679"/>
    </source>
</evidence>
<dbReference type="EMBL" id="HBIX01034780">
    <property type="protein sequence ID" value="CAE0729932.1"/>
    <property type="molecule type" value="Transcribed_RNA"/>
</dbReference>
<organism evidence="3">
    <name type="scientific">Pseudo-nitzschia australis</name>
    <dbReference type="NCBI Taxonomy" id="44445"/>
    <lineage>
        <taxon>Eukaryota</taxon>
        <taxon>Sar</taxon>
        <taxon>Stramenopiles</taxon>
        <taxon>Ochrophyta</taxon>
        <taxon>Bacillariophyta</taxon>
        <taxon>Bacillariophyceae</taxon>
        <taxon>Bacillariophycidae</taxon>
        <taxon>Bacillariales</taxon>
        <taxon>Bacillariaceae</taxon>
        <taxon>Pseudo-nitzschia</taxon>
    </lineage>
</organism>
<dbReference type="PANTHER" id="PTHR48050">
    <property type="entry name" value="STEROL 3-BETA-GLUCOSYLTRANSFERASE"/>
    <property type="match status" value="1"/>
</dbReference>
<dbReference type="GO" id="GO:0016906">
    <property type="term" value="F:sterol 3-beta-glucosyltransferase activity"/>
    <property type="evidence" value="ECO:0007669"/>
    <property type="project" value="UniProtKB-ARBA"/>
</dbReference>
<dbReference type="FunFam" id="3.40.50.2000:FF:000009">
    <property type="entry name" value="Sterol 3-beta-glucosyltransferase UGT80A2"/>
    <property type="match status" value="1"/>
</dbReference>
<protein>
    <recommendedName>
        <fullName evidence="2">Erythromycin biosynthesis protein CIII-like C-terminal domain-containing protein</fullName>
    </recommendedName>
</protein>
<proteinExistence type="predicted"/>